<comment type="caution">
    <text evidence="4">The sequence shown here is derived from an EMBL/GenBank/DDBJ whole genome shotgun (WGS) entry which is preliminary data.</text>
</comment>
<feature type="compositionally biased region" description="Gly residues" evidence="1">
    <location>
        <begin position="219"/>
        <end position="232"/>
    </location>
</feature>
<keyword evidence="5" id="KW-1185">Reference proteome</keyword>
<dbReference type="CDD" id="cd06468">
    <property type="entry name" value="p23_CacyBP"/>
    <property type="match status" value="1"/>
</dbReference>
<dbReference type="InterPro" id="IPR007052">
    <property type="entry name" value="CS_dom"/>
</dbReference>
<dbReference type="SUPFAM" id="SSF49764">
    <property type="entry name" value="HSP20-like chaperones"/>
    <property type="match status" value="1"/>
</dbReference>
<feature type="region of interest" description="Disordered" evidence="1">
    <location>
        <begin position="204"/>
        <end position="232"/>
    </location>
</feature>
<organism evidence="4 5">
    <name type="scientific">Cryptosporidium xiaoi</name>
    <dbReference type="NCBI Taxonomy" id="659607"/>
    <lineage>
        <taxon>Eukaryota</taxon>
        <taxon>Sar</taxon>
        <taxon>Alveolata</taxon>
        <taxon>Apicomplexa</taxon>
        <taxon>Conoidasida</taxon>
        <taxon>Coccidia</taxon>
        <taxon>Eucoccidiorida</taxon>
        <taxon>Eimeriorina</taxon>
        <taxon>Cryptosporidiidae</taxon>
        <taxon>Cryptosporidium</taxon>
    </lineage>
</organism>
<dbReference type="PANTHER" id="PTHR13164">
    <property type="entry name" value="CALICYLIN BINDING PROTEIN"/>
    <property type="match status" value="1"/>
</dbReference>
<protein>
    <recommendedName>
        <fullName evidence="6">Calcyclin-binding protein</fullName>
    </recommendedName>
</protein>
<dbReference type="GO" id="GO:0031625">
    <property type="term" value="F:ubiquitin protein ligase binding"/>
    <property type="evidence" value="ECO:0007669"/>
    <property type="project" value="InterPro"/>
</dbReference>
<proteinExistence type="predicted"/>
<dbReference type="GO" id="GO:0044548">
    <property type="term" value="F:S100 protein binding"/>
    <property type="evidence" value="ECO:0007669"/>
    <property type="project" value="InterPro"/>
</dbReference>
<dbReference type="AlphaFoldDB" id="A0AAV9XWX0"/>
<evidence type="ECO:0000256" key="1">
    <source>
        <dbReference type="SAM" id="MobiDB-lite"/>
    </source>
</evidence>
<dbReference type="PROSITE" id="PS51048">
    <property type="entry name" value="SGS"/>
    <property type="match status" value="1"/>
</dbReference>
<name>A0AAV9XWX0_9CRYT</name>
<dbReference type="Proteomes" id="UP001311799">
    <property type="component" value="Unassembled WGS sequence"/>
</dbReference>
<dbReference type="Gene3D" id="2.60.40.790">
    <property type="match status" value="1"/>
</dbReference>
<dbReference type="GO" id="GO:0015631">
    <property type="term" value="F:tubulin binding"/>
    <property type="evidence" value="ECO:0007669"/>
    <property type="project" value="InterPro"/>
</dbReference>
<evidence type="ECO:0000259" key="3">
    <source>
        <dbReference type="PROSITE" id="PS51203"/>
    </source>
</evidence>
<sequence>MSNISIIQGDLNELKTLKSQCKRDGVKMILSNQIRLLEEKQRNMSISDSGRRNFENTGSNSTNILNNAANTGLQSSYNEMDHSDRKITHSSGSNNNTAANDTIPIEAYTPITKYSWDQTEKNVKIYIELLGIQSKPDCLELKFGKDNIEMLVKNLDNKFYIFTVKLHDEITSKECSHKIKKDMIIITLKKTNSSMKWPRLSYKDSPLKKSSKSDNIGNDMGGGFASPGGLGDMGLDPSSMENPMSGIQNLMRRMYEEGDDEMKRTIAKAWTEAQSKTLNMP</sequence>
<accession>A0AAV9XWX0</accession>
<gene>
    <name evidence="4" type="ORF">RS030_213278</name>
</gene>
<dbReference type="EMBL" id="JAWDEY010000013">
    <property type="protein sequence ID" value="KAK6589275.1"/>
    <property type="molecule type" value="Genomic_DNA"/>
</dbReference>
<feature type="domain" description="SGS" evidence="2">
    <location>
        <begin position="185"/>
        <end position="281"/>
    </location>
</feature>
<dbReference type="InterPro" id="IPR007699">
    <property type="entry name" value="SGS_dom"/>
</dbReference>
<dbReference type="InterPro" id="IPR052289">
    <property type="entry name" value="Calcyclin-binding_UBL-bridge"/>
</dbReference>
<reference evidence="4 5" key="1">
    <citation type="submission" date="2023-10" db="EMBL/GenBank/DDBJ databases">
        <title>Comparative genomics analysis reveals potential genetic determinants of host preference in Cryptosporidium xiaoi.</title>
        <authorList>
            <person name="Xiao L."/>
            <person name="Li J."/>
        </authorList>
    </citation>
    <scope>NUCLEOTIDE SEQUENCE [LARGE SCALE GENOMIC DNA]</scope>
    <source>
        <strain evidence="4 5">52996</strain>
    </source>
</reference>
<evidence type="ECO:0000259" key="2">
    <source>
        <dbReference type="PROSITE" id="PS51048"/>
    </source>
</evidence>
<evidence type="ECO:0008006" key="6">
    <source>
        <dbReference type="Google" id="ProtNLM"/>
    </source>
</evidence>
<dbReference type="InterPro" id="IPR037893">
    <property type="entry name" value="CS_CacyBP"/>
</dbReference>
<feature type="domain" description="CS" evidence="3">
    <location>
        <begin position="109"/>
        <end position="201"/>
    </location>
</feature>
<evidence type="ECO:0000313" key="5">
    <source>
        <dbReference type="Proteomes" id="UP001311799"/>
    </source>
</evidence>
<dbReference type="GO" id="GO:0005634">
    <property type="term" value="C:nucleus"/>
    <property type="evidence" value="ECO:0007669"/>
    <property type="project" value="TreeGrafter"/>
</dbReference>
<dbReference type="Pfam" id="PF04969">
    <property type="entry name" value="CS"/>
    <property type="match status" value="1"/>
</dbReference>
<dbReference type="PANTHER" id="PTHR13164:SF3">
    <property type="entry name" value="CALCYCLIN-BINDING PROTEIN"/>
    <property type="match status" value="1"/>
</dbReference>
<dbReference type="PROSITE" id="PS51203">
    <property type="entry name" value="CS"/>
    <property type="match status" value="1"/>
</dbReference>
<evidence type="ECO:0000313" key="4">
    <source>
        <dbReference type="EMBL" id="KAK6589275.1"/>
    </source>
</evidence>
<dbReference type="InterPro" id="IPR008978">
    <property type="entry name" value="HSP20-like_chaperone"/>
</dbReference>